<dbReference type="InterPro" id="IPR005373">
    <property type="entry name" value="PHAF1"/>
</dbReference>
<dbReference type="InterPro" id="IPR039156">
    <property type="entry name" value="PHAF1/BROMI"/>
</dbReference>
<protein>
    <submittedName>
        <fullName evidence="2">Uncharacterized protein</fullName>
    </submittedName>
</protein>
<dbReference type="PANTHER" id="PTHR13465:SF2">
    <property type="entry name" value="PHAGOSOME ASSEMBLY FACTOR 1"/>
    <property type="match status" value="1"/>
</dbReference>
<evidence type="ECO:0000256" key="1">
    <source>
        <dbReference type="ARBA" id="ARBA00024339"/>
    </source>
</evidence>
<keyword evidence="3" id="KW-1185">Reference proteome</keyword>
<dbReference type="OrthoDB" id="411211at2759"/>
<evidence type="ECO:0000313" key="2">
    <source>
        <dbReference type="EMBL" id="KAB7495694.1"/>
    </source>
</evidence>
<organism evidence="2 3">
    <name type="scientific">Armadillidium nasatum</name>
    <dbReference type="NCBI Taxonomy" id="96803"/>
    <lineage>
        <taxon>Eukaryota</taxon>
        <taxon>Metazoa</taxon>
        <taxon>Ecdysozoa</taxon>
        <taxon>Arthropoda</taxon>
        <taxon>Crustacea</taxon>
        <taxon>Multicrustacea</taxon>
        <taxon>Malacostraca</taxon>
        <taxon>Eumalacostraca</taxon>
        <taxon>Peracarida</taxon>
        <taxon>Isopoda</taxon>
        <taxon>Oniscidea</taxon>
        <taxon>Crinocheta</taxon>
        <taxon>Armadillidiidae</taxon>
        <taxon>Armadillidium</taxon>
    </lineage>
</organism>
<dbReference type="EMBL" id="SEYY01022231">
    <property type="protein sequence ID" value="KAB7495694.1"/>
    <property type="molecule type" value="Genomic_DNA"/>
</dbReference>
<dbReference type="Proteomes" id="UP000326759">
    <property type="component" value="Unassembled WGS sequence"/>
</dbReference>
<reference evidence="2 3" key="1">
    <citation type="journal article" date="2019" name="PLoS Biol.">
        <title>Sex chromosomes control vertical transmission of feminizing Wolbachia symbionts in an isopod.</title>
        <authorList>
            <person name="Becking T."/>
            <person name="Chebbi M.A."/>
            <person name="Giraud I."/>
            <person name="Moumen B."/>
            <person name="Laverre T."/>
            <person name="Caubet Y."/>
            <person name="Peccoud J."/>
            <person name="Gilbert C."/>
            <person name="Cordaux R."/>
        </authorList>
    </citation>
    <scope>NUCLEOTIDE SEQUENCE [LARGE SCALE GENOMIC DNA]</scope>
    <source>
        <strain evidence="2">ANa2</strain>
        <tissue evidence="2">Whole body excluding digestive tract and cuticle</tissue>
    </source>
</reference>
<accession>A0A5N5SNN0</accession>
<dbReference type="GO" id="GO:0043001">
    <property type="term" value="P:Golgi to plasma membrane protein transport"/>
    <property type="evidence" value="ECO:0007669"/>
    <property type="project" value="TreeGrafter"/>
</dbReference>
<dbReference type="PANTHER" id="PTHR13465">
    <property type="entry name" value="UPF0183 PROTEIN"/>
    <property type="match status" value="1"/>
</dbReference>
<sequence length="360" mass="40598">MSAKRTFFKRIQKAPLGTDLILNLSNDGIQLYFDPICQNLKVIEVYNMKAVMNYQIRYPHCLCPLKEFKCRQFNQNIKANYFEVLPTIEQIDSSFGATHPALYDIEKQLMILNFPGLSFSFPIDPKCQPDLSKGLGSLYLPNSPSTVSKMLIYSGQDSTDTKPPPMPLACMHNLTYLESLQVIRKDNRTKGIRLHLYTDDGRSRNADSKQSFTKELLFGATCQEVAGGLGAPNKDILFDAKTQKAKKFVLHTNFPGHYNFNMYHRCNFELPITLPRHPGDTSQLIDLPVDITIQSVTLWSTLSARIKPRGNPVVLHRSSSTNTSNPFGSTFCHAYQDIIFEVMANGHIASVTLYESEEAA</sequence>
<dbReference type="AlphaFoldDB" id="A0A5N5SNN0"/>
<comment type="caution">
    <text evidence="2">The sequence shown here is derived from an EMBL/GenBank/DDBJ whole genome shotgun (WGS) entry which is preliminary data.</text>
</comment>
<gene>
    <name evidence="2" type="ORF">Anas_10399</name>
</gene>
<proteinExistence type="inferred from homology"/>
<comment type="similarity">
    <text evidence="1">Belongs to the PHAF1 family.</text>
</comment>
<dbReference type="Pfam" id="PF03676">
    <property type="entry name" value="PHAF1"/>
    <property type="match status" value="2"/>
</dbReference>
<dbReference type="GO" id="GO:0005802">
    <property type="term" value="C:trans-Golgi network"/>
    <property type="evidence" value="ECO:0007669"/>
    <property type="project" value="TreeGrafter"/>
</dbReference>
<evidence type="ECO:0000313" key="3">
    <source>
        <dbReference type="Proteomes" id="UP000326759"/>
    </source>
</evidence>
<name>A0A5N5SNN0_9CRUS</name>